<comment type="similarity">
    <text evidence="4">Belongs to the GcvT family. CAF17/IBA57 subfamily.</text>
</comment>
<evidence type="ECO:0008006" key="8">
    <source>
        <dbReference type="Google" id="ProtNLM"/>
    </source>
</evidence>
<keyword evidence="3" id="KW-0496">Mitochondrion</keyword>
<evidence type="ECO:0000256" key="3">
    <source>
        <dbReference type="ARBA" id="ARBA00023128"/>
    </source>
</evidence>
<feature type="region of interest" description="Disordered" evidence="5">
    <location>
        <begin position="308"/>
        <end position="335"/>
    </location>
</feature>
<dbReference type="GO" id="GO:0016226">
    <property type="term" value="P:iron-sulfur cluster assembly"/>
    <property type="evidence" value="ECO:0007669"/>
    <property type="project" value="TreeGrafter"/>
</dbReference>
<keyword evidence="7" id="KW-1185">Reference proteome</keyword>
<dbReference type="PANTHER" id="PTHR22602">
    <property type="entry name" value="TRANSFERASE CAF17, MITOCHONDRIAL-RELATED"/>
    <property type="match status" value="1"/>
</dbReference>
<evidence type="ECO:0000256" key="2">
    <source>
        <dbReference type="ARBA" id="ARBA00022946"/>
    </source>
</evidence>
<protein>
    <recommendedName>
        <fullName evidence="8">Aminomethyltransferase folate-binding domain-containing protein</fullName>
    </recommendedName>
</protein>
<comment type="subcellular location">
    <subcellularLocation>
        <location evidence="1">Mitochondrion</location>
    </subcellularLocation>
</comment>
<dbReference type="Gene3D" id="3.30.1360.120">
    <property type="entry name" value="Probable tRNA modification gtpase trme, domain 1"/>
    <property type="match status" value="1"/>
</dbReference>
<evidence type="ECO:0000256" key="1">
    <source>
        <dbReference type="ARBA" id="ARBA00004173"/>
    </source>
</evidence>
<evidence type="ECO:0000313" key="6">
    <source>
        <dbReference type="EMBL" id="THH12631.1"/>
    </source>
</evidence>
<dbReference type="InterPro" id="IPR027266">
    <property type="entry name" value="TrmE/GcvT-like"/>
</dbReference>
<evidence type="ECO:0000256" key="5">
    <source>
        <dbReference type="SAM" id="MobiDB-lite"/>
    </source>
</evidence>
<proteinExistence type="inferred from homology"/>
<evidence type="ECO:0000313" key="7">
    <source>
        <dbReference type="Proteomes" id="UP000310158"/>
    </source>
</evidence>
<dbReference type="GO" id="GO:0005759">
    <property type="term" value="C:mitochondrial matrix"/>
    <property type="evidence" value="ECO:0007669"/>
    <property type="project" value="TreeGrafter"/>
</dbReference>
<comment type="caution">
    <text evidence="6">The sequence shown here is derived from an EMBL/GenBank/DDBJ whole genome shotgun (WGS) entry which is preliminary data.</text>
</comment>
<reference evidence="6 7" key="1">
    <citation type="submission" date="2019-02" db="EMBL/GenBank/DDBJ databases">
        <title>Genome sequencing of the rare red list fungi Bondarzewia mesenterica.</title>
        <authorList>
            <person name="Buettner E."/>
            <person name="Kellner H."/>
        </authorList>
    </citation>
    <scope>NUCLEOTIDE SEQUENCE [LARGE SCALE GENOMIC DNA]</scope>
    <source>
        <strain evidence="6 7">DSM 108281</strain>
    </source>
</reference>
<dbReference type="SUPFAM" id="SSF103025">
    <property type="entry name" value="Folate-binding domain"/>
    <property type="match status" value="1"/>
</dbReference>
<sequence>MFSHVFGRRDKKRRMTVRDQRVEESIPQPISDDADTFICRCAHQEHADDSAFLNGLLSSFVPNPPRGPFLSAFLHAQGRVLYDVFVYTRDAGGHPAYFLEYDSRVASSSSDVPGLLGYLKRHVLRSNVRVRDATEEHDVWAAWGNEPIASWDGLRRWNVAQSGAIEPQWDKQNQWPWGTEDEVIRDRRAVGMGLRRLVKKGDRRECAHIALSPVNCTRRPLMRVAQEAVNHDEASEEDYTLHRIMHGVPEGSLDIPPMQAFPMDSNLDMMGGLDFRKGCYVGQELTVRTYHTGVIRKRILPVMLSRFSPNASSNPSPTPVPTSFTPGTDIRASLTHPPARVAQRDLAGLESC</sequence>
<name>A0A4S4LMF9_9AGAM</name>
<dbReference type="NCBIfam" id="TIGR03317">
    <property type="entry name" value="ygfZ_signature"/>
    <property type="match status" value="1"/>
</dbReference>
<accession>A0A4S4LMF9</accession>
<dbReference type="Proteomes" id="UP000310158">
    <property type="component" value="Unassembled WGS sequence"/>
</dbReference>
<keyword evidence="2" id="KW-0809">Transit peptide</keyword>
<evidence type="ECO:0000256" key="4">
    <source>
        <dbReference type="ARBA" id="ARBA00093447"/>
    </source>
</evidence>
<dbReference type="InterPro" id="IPR045179">
    <property type="entry name" value="YgfZ/GcvT"/>
</dbReference>
<dbReference type="OrthoDB" id="191995at2759"/>
<organism evidence="6 7">
    <name type="scientific">Bondarzewia mesenterica</name>
    <dbReference type="NCBI Taxonomy" id="1095465"/>
    <lineage>
        <taxon>Eukaryota</taxon>
        <taxon>Fungi</taxon>
        <taxon>Dikarya</taxon>
        <taxon>Basidiomycota</taxon>
        <taxon>Agaricomycotina</taxon>
        <taxon>Agaricomycetes</taxon>
        <taxon>Russulales</taxon>
        <taxon>Bondarzewiaceae</taxon>
        <taxon>Bondarzewia</taxon>
    </lineage>
</organism>
<dbReference type="AlphaFoldDB" id="A0A4S4LMF9"/>
<dbReference type="PANTHER" id="PTHR22602:SF0">
    <property type="entry name" value="TRANSFERASE CAF17, MITOCHONDRIAL-RELATED"/>
    <property type="match status" value="1"/>
</dbReference>
<dbReference type="EMBL" id="SGPL01000438">
    <property type="protein sequence ID" value="THH12631.1"/>
    <property type="molecule type" value="Genomic_DNA"/>
</dbReference>
<dbReference type="InterPro" id="IPR017703">
    <property type="entry name" value="YgfZ/GCV_T_CS"/>
</dbReference>
<gene>
    <name evidence="6" type="ORF">EW146_g7514</name>
</gene>
<feature type="compositionally biased region" description="Low complexity" evidence="5">
    <location>
        <begin position="308"/>
        <end position="326"/>
    </location>
</feature>